<accession>A0A1I7WA63</accession>
<feature type="region of interest" description="Disordered" evidence="1">
    <location>
        <begin position="1"/>
        <end position="22"/>
    </location>
</feature>
<feature type="transmembrane region" description="Helical" evidence="2">
    <location>
        <begin position="33"/>
        <end position="55"/>
    </location>
</feature>
<evidence type="ECO:0000256" key="2">
    <source>
        <dbReference type="SAM" id="Phobius"/>
    </source>
</evidence>
<evidence type="ECO:0000256" key="1">
    <source>
        <dbReference type="SAM" id="MobiDB-lite"/>
    </source>
</evidence>
<keyword evidence="3" id="KW-1185">Reference proteome</keyword>
<name>A0A1I7WA63_HETBA</name>
<evidence type="ECO:0000313" key="4">
    <source>
        <dbReference type="WBParaSite" id="Hba_01577"/>
    </source>
</evidence>
<organism evidence="3 4">
    <name type="scientific">Heterorhabditis bacteriophora</name>
    <name type="common">Entomopathogenic nematode worm</name>
    <dbReference type="NCBI Taxonomy" id="37862"/>
    <lineage>
        <taxon>Eukaryota</taxon>
        <taxon>Metazoa</taxon>
        <taxon>Ecdysozoa</taxon>
        <taxon>Nematoda</taxon>
        <taxon>Chromadorea</taxon>
        <taxon>Rhabditida</taxon>
        <taxon>Rhabditina</taxon>
        <taxon>Rhabditomorpha</taxon>
        <taxon>Strongyloidea</taxon>
        <taxon>Heterorhabditidae</taxon>
        <taxon>Heterorhabditis</taxon>
    </lineage>
</organism>
<keyword evidence="2" id="KW-0472">Membrane</keyword>
<protein>
    <submittedName>
        <fullName evidence="4">Sarcolipin</fullName>
    </submittedName>
</protein>
<evidence type="ECO:0000313" key="3">
    <source>
        <dbReference type="Proteomes" id="UP000095283"/>
    </source>
</evidence>
<keyword evidence="2" id="KW-1133">Transmembrane helix</keyword>
<sequence>MDSEKHGPRLNNGTKHRSPASTVEDKAIERTFALLRVVSLTLVLLVLSEIILIFISQFDK</sequence>
<proteinExistence type="predicted"/>
<dbReference type="AlphaFoldDB" id="A0A1I7WA63"/>
<keyword evidence="2" id="KW-0812">Transmembrane</keyword>
<dbReference type="WBParaSite" id="Hba_01577">
    <property type="protein sequence ID" value="Hba_01577"/>
    <property type="gene ID" value="Hba_01577"/>
</dbReference>
<dbReference type="Proteomes" id="UP000095283">
    <property type="component" value="Unplaced"/>
</dbReference>
<reference evidence="4" key="1">
    <citation type="submission" date="2016-11" db="UniProtKB">
        <authorList>
            <consortium name="WormBaseParasite"/>
        </authorList>
    </citation>
    <scope>IDENTIFICATION</scope>
</reference>